<reference evidence="4" key="2">
    <citation type="submission" date="2022-08" db="EMBL/GenBank/DDBJ databases">
        <authorList>
            <person name="Dong C."/>
        </authorList>
    </citation>
    <scope>NUCLEOTIDE SEQUENCE</scope>
    <source>
        <strain evidence="4">59MF3M-4</strain>
    </source>
</reference>
<dbReference type="SUPFAM" id="SSF46689">
    <property type="entry name" value="Homeodomain-like"/>
    <property type="match status" value="1"/>
</dbReference>
<protein>
    <submittedName>
        <fullName evidence="4">Terminase family protein</fullName>
    </submittedName>
</protein>
<proteinExistence type="predicted"/>
<accession>A0A9X3AEW6</accession>
<evidence type="ECO:0000259" key="2">
    <source>
        <dbReference type="Pfam" id="PF06056"/>
    </source>
</evidence>
<organism evidence="4 5">
    <name type="scientific">Thalassolituus pacificus</name>
    <dbReference type="NCBI Taxonomy" id="2975440"/>
    <lineage>
        <taxon>Bacteria</taxon>
        <taxon>Pseudomonadati</taxon>
        <taxon>Pseudomonadota</taxon>
        <taxon>Gammaproteobacteria</taxon>
        <taxon>Oceanospirillales</taxon>
        <taxon>Oceanospirillaceae</taxon>
        <taxon>Thalassolituus</taxon>
    </lineage>
</organism>
<dbReference type="InterPro" id="IPR035421">
    <property type="entry name" value="Terminase_6C"/>
</dbReference>
<reference evidence="4" key="1">
    <citation type="journal article" date="2022" name="Front. Microbiol.">
        <title>Genome-based taxonomic rearrangement of Oceanobacter-related bacteria including the description of Thalassolituus hydrocarbonoclasticus sp. nov. and Thalassolituus pacificus sp. nov. and emended description of the genus Thalassolituus.</title>
        <authorList>
            <person name="Dong C."/>
            <person name="Wei L."/>
            <person name="Wang J."/>
            <person name="Lai Q."/>
            <person name="Huang Z."/>
            <person name="Shao Z."/>
        </authorList>
    </citation>
    <scope>NUCLEOTIDE SEQUENCE</scope>
    <source>
        <strain evidence="4">59MF3M-4</strain>
    </source>
</reference>
<keyword evidence="1" id="KW-1188">Viral release from host cell</keyword>
<dbReference type="InterPro" id="IPR010332">
    <property type="entry name" value="ATPase_terminase-su_N"/>
</dbReference>
<keyword evidence="5" id="KW-1185">Reference proteome</keyword>
<dbReference type="InterPro" id="IPR009057">
    <property type="entry name" value="Homeodomain-like_sf"/>
</dbReference>
<dbReference type="RefSeq" id="WP_260974474.1">
    <property type="nucleotide sequence ID" value="NZ_JAOANI010000002.1"/>
</dbReference>
<evidence type="ECO:0000259" key="3">
    <source>
        <dbReference type="Pfam" id="PF17289"/>
    </source>
</evidence>
<feature type="domain" description="Terminase large subunit gp17-like C-terminal" evidence="3">
    <location>
        <begin position="446"/>
        <end position="601"/>
    </location>
</feature>
<dbReference type="AlphaFoldDB" id="A0A9X3AEW6"/>
<comment type="caution">
    <text evidence="4">The sequence shown here is derived from an EMBL/GenBank/DDBJ whole genome shotgun (WGS) entry which is preliminary data.</text>
</comment>
<sequence>MAKRYSDDIKALARTLFIKRVTVPDIARETGVPRRTLYDWIEKDGWHDLVKTDDIEEAYNRRILTILNSKDTLSPAQLNEIERLQTLLAKHQKIQGRIAAVTLPGDPDPIQMQAHHLQTSLPLDADHQAAVKAQHNAEVTGGRKKKRQKNDFSGISRDEILEKLKSKLFPYQWAEFQKLLNDPDNEKFRRRFYLKSRQIGWTFYCSAEAFALALLEGRNKAFLSASKNQSRLFKRYILAFAMEWFGVEVKGGDEVTIHTDHGPVTFWFLSTNSSTSQGPSGDVYLDEVFWIRDFEKLNKLAGAIASHKHYRKTYFSTPSVKSHDAYFLWSGEEYQKVQEKRPHLPTFEMPTKKQLQLGHAANDGMYRKVITIHDAMSGGCNLFKLSDLEIENVPDVFRQLYECEFIDDQNSAFNLNQLLGCAANDDRWHGFKPGAARPYGNRPVAIGYDPSRTRDWAEVVVLAIPTTAGGRFTLLERISMKNENWQFQAQSIKELCDHYNVVFIGIDCTGPGNGVFEQVQNFYPSATPIHYSVDAKTRLVLKAQAVISKDRIRWSADYVDIPMAFMAIRRQATGSGISYVAARDSKIGHADVAWAIMHALQVEDLTADTPNDKKTTVIISEAA</sequence>
<dbReference type="Pfam" id="PF17289">
    <property type="entry name" value="Terminase_6C"/>
    <property type="match status" value="1"/>
</dbReference>
<dbReference type="Gene3D" id="3.40.50.300">
    <property type="entry name" value="P-loop containing nucleotide triphosphate hydrolases"/>
    <property type="match status" value="1"/>
</dbReference>
<gene>
    <name evidence="4" type="ORF">NYR02_00705</name>
</gene>
<dbReference type="EMBL" id="JAOANI010000002">
    <property type="protein sequence ID" value="MCT7357541.1"/>
    <property type="molecule type" value="Genomic_DNA"/>
</dbReference>
<dbReference type="Pfam" id="PF03237">
    <property type="entry name" value="Terminase_6N"/>
    <property type="match status" value="1"/>
</dbReference>
<dbReference type="Pfam" id="PF06056">
    <property type="entry name" value="Terminase_5"/>
    <property type="match status" value="1"/>
</dbReference>
<dbReference type="Proteomes" id="UP001147830">
    <property type="component" value="Unassembled WGS sequence"/>
</dbReference>
<name>A0A9X3AEW6_9GAMM</name>
<evidence type="ECO:0000313" key="4">
    <source>
        <dbReference type="EMBL" id="MCT7357541.1"/>
    </source>
</evidence>
<dbReference type="InterPro" id="IPR027417">
    <property type="entry name" value="P-loop_NTPase"/>
</dbReference>
<evidence type="ECO:0000256" key="1">
    <source>
        <dbReference type="ARBA" id="ARBA00022612"/>
    </source>
</evidence>
<dbReference type="Gene3D" id="3.30.420.240">
    <property type="match status" value="1"/>
</dbReference>
<feature type="domain" description="Terminase ATPase subunit N-terminal" evidence="2">
    <location>
        <begin position="8"/>
        <end position="65"/>
    </location>
</feature>
<evidence type="ECO:0000313" key="5">
    <source>
        <dbReference type="Proteomes" id="UP001147830"/>
    </source>
</evidence>